<comment type="caution">
    <text evidence="1">The sequence shown here is derived from an EMBL/GenBank/DDBJ whole genome shotgun (WGS) entry which is preliminary data.</text>
</comment>
<dbReference type="AlphaFoldDB" id="A0AAW1YTN9"/>
<keyword evidence="2" id="KW-1185">Reference proteome</keyword>
<name>A0AAW1YTN9_CULAL</name>
<protein>
    <submittedName>
        <fullName evidence="1">Uncharacterized protein</fullName>
    </submittedName>
</protein>
<evidence type="ECO:0000313" key="1">
    <source>
        <dbReference type="EMBL" id="KAK9952426.1"/>
    </source>
</evidence>
<dbReference type="EMBL" id="JAWDJR010000024">
    <property type="protein sequence ID" value="KAK9952426.1"/>
    <property type="molecule type" value="Genomic_DNA"/>
</dbReference>
<sequence length="109" mass="10973">MNSTTARNARISAAHGMMRLATSSVTPLETEFACLDGKAIIAQNPSARQAVVRSTVIVRPPVSASVALGGKAPSATSASDTRGVCMAPATSPFSAIARKAGAACSATRI</sequence>
<proteinExistence type="predicted"/>
<dbReference type="Proteomes" id="UP001479290">
    <property type="component" value="Unassembled WGS sequence"/>
</dbReference>
<reference evidence="1 2" key="1">
    <citation type="submission" date="2024-05" db="EMBL/GenBank/DDBJ databases">
        <title>A high-quality chromosomal-level genome assembly of Topmouth culter (Culter alburnus).</title>
        <authorList>
            <person name="Zhao H."/>
        </authorList>
    </citation>
    <scope>NUCLEOTIDE SEQUENCE [LARGE SCALE GENOMIC DNA]</scope>
    <source>
        <strain evidence="1">CATC2023</strain>
        <tissue evidence="1">Muscle</tissue>
    </source>
</reference>
<organism evidence="1 2">
    <name type="scientific">Culter alburnus</name>
    <name type="common">Topmouth culter</name>
    <dbReference type="NCBI Taxonomy" id="194366"/>
    <lineage>
        <taxon>Eukaryota</taxon>
        <taxon>Metazoa</taxon>
        <taxon>Chordata</taxon>
        <taxon>Craniata</taxon>
        <taxon>Vertebrata</taxon>
        <taxon>Euteleostomi</taxon>
        <taxon>Actinopterygii</taxon>
        <taxon>Neopterygii</taxon>
        <taxon>Teleostei</taxon>
        <taxon>Ostariophysi</taxon>
        <taxon>Cypriniformes</taxon>
        <taxon>Xenocyprididae</taxon>
        <taxon>Xenocypridinae</taxon>
        <taxon>Culter</taxon>
    </lineage>
</organism>
<gene>
    <name evidence="1" type="ORF">ABG768_018266</name>
</gene>
<accession>A0AAW1YTN9</accession>
<evidence type="ECO:0000313" key="2">
    <source>
        <dbReference type="Proteomes" id="UP001479290"/>
    </source>
</evidence>